<name>A0AB34GRE1_ESCRO</name>
<organism evidence="1 2">
    <name type="scientific">Eschrichtius robustus</name>
    <name type="common">California gray whale</name>
    <name type="synonym">Eschrichtius gibbosus</name>
    <dbReference type="NCBI Taxonomy" id="9764"/>
    <lineage>
        <taxon>Eukaryota</taxon>
        <taxon>Metazoa</taxon>
        <taxon>Chordata</taxon>
        <taxon>Craniata</taxon>
        <taxon>Vertebrata</taxon>
        <taxon>Euteleostomi</taxon>
        <taxon>Mammalia</taxon>
        <taxon>Eutheria</taxon>
        <taxon>Laurasiatheria</taxon>
        <taxon>Artiodactyla</taxon>
        <taxon>Whippomorpha</taxon>
        <taxon>Cetacea</taxon>
        <taxon>Mysticeti</taxon>
        <taxon>Eschrichtiidae</taxon>
        <taxon>Eschrichtius</taxon>
    </lineage>
</organism>
<sequence length="89" mass="9634">MAAKEAFVSKFLRIKGLTSERQLQTFGRSLQETGEVGSICVLHEASPAGGSTQNSTDVQTVDSRISCKEELLLDRTSPSKHYSIMTVSG</sequence>
<evidence type="ECO:0000313" key="1">
    <source>
        <dbReference type="EMBL" id="KAJ8781752.1"/>
    </source>
</evidence>
<protein>
    <submittedName>
        <fullName evidence="1">Uncharacterized protein</fullName>
    </submittedName>
</protein>
<comment type="caution">
    <text evidence="1">The sequence shown here is derived from an EMBL/GenBank/DDBJ whole genome shotgun (WGS) entry which is preliminary data.</text>
</comment>
<proteinExistence type="predicted"/>
<dbReference type="Proteomes" id="UP001159641">
    <property type="component" value="Unassembled WGS sequence"/>
</dbReference>
<evidence type="ECO:0000313" key="2">
    <source>
        <dbReference type="Proteomes" id="UP001159641"/>
    </source>
</evidence>
<gene>
    <name evidence="1" type="ORF">J1605_010736</name>
</gene>
<accession>A0AB34GRE1</accession>
<dbReference type="EMBL" id="JAIQCJ010002139">
    <property type="protein sequence ID" value="KAJ8781752.1"/>
    <property type="molecule type" value="Genomic_DNA"/>
</dbReference>
<reference evidence="1 2" key="1">
    <citation type="submission" date="2022-11" db="EMBL/GenBank/DDBJ databases">
        <title>Whole genome sequence of Eschrichtius robustus ER-17-0199.</title>
        <authorList>
            <person name="Bruniche-Olsen A."/>
            <person name="Black A.N."/>
            <person name="Fields C.J."/>
            <person name="Walden K."/>
            <person name="Dewoody J.A."/>
        </authorList>
    </citation>
    <scope>NUCLEOTIDE SEQUENCE [LARGE SCALE GENOMIC DNA]</scope>
    <source>
        <strain evidence="1">ER-17-0199</strain>
        <tissue evidence="1">Blubber</tissue>
    </source>
</reference>
<dbReference type="AlphaFoldDB" id="A0AB34GRE1"/>
<dbReference type="InterPro" id="IPR002087">
    <property type="entry name" value="Anti_prolifrtn"/>
</dbReference>
<dbReference type="PRINTS" id="PR00310">
    <property type="entry name" value="ANTIPRLFBTG1"/>
</dbReference>
<keyword evidence="2" id="KW-1185">Reference proteome</keyword>